<name>X6N958_RETFI</name>
<accession>X6N958</accession>
<evidence type="ECO:0000256" key="1">
    <source>
        <dbReference type="SAM" id="MobiDB-lite"/>
    </source>
</evidence>
<reference evidence="3 4" key="1">
    <citation type="journal article" date="2013" name="Curr. Biol.">
        <title>The Genome of the Foraminiferan Reticulomyxa filosa.</title>
        <authorList>
            <person name="Glockner G."/>
            <person name="Hulsmann N."/>
            <person name="Schleicher M."/>
            <person name="Noegel A.A."/>
            <person name="Eichinger L."/>
            <person name="Gallinger C."/>
            <person name="Pawlowski J."/>
            <person name="Sierra R."/>
            <person name="Euteneuer U."/>
            <person name="Pillet L."/>
            <person name="Moustafa A."/>
            <person name="Platzer M."/>
            <person name="Groth M."/>
            <person name="Szafranski K."/>
            <person name="Schliwa M."/>
        </authorList>
    </citation>
    <scope>NUCLEOTIDE SEQUENCE [LARGE SCALE GENOMIC DNA]</scope>
</reference>
<evidence type="ECO:0000313" key="4">
    <source>
        <dbReference type="Proteomes" id="UP000023152"/>
    </source>
</evidence>
<keyword evidence="2" id="KW-0472">Membrane</keyword>
<feature type="transmembrane region" description="Helical" evidence="2">
    <location>
        <begin position="155"/>
        <end position="173"/>
    </location>
</feature>
<dbReference type="Proteomes" id="UP000023152">
    <property type="component" value="Unassembled WGS sequence"/>
</dbReference>
<keyword evidence="2" id="KW-0812">Transmembrane</keyword>
<gene>
    <name evidence="3" type="ORF">RFI_14368</name>
</gene>
<feature type="non-terminal residue" evidence="3">
    <location>
        <position position="1"/>
    </location>
</feature>
<keyword evidence="4" id="KW-1185">Reference proteome</keyword>
<keyword evidence="2" id="KW-1133">Transmembrane helix</keyword>
<dbReference type="EMBL" id="ASPP01010450">
    <property type="protein sequence ID" value="ETO22825.1"/>
    <property type="molecule type" value="Genomic_DNA"/>
</dbReference>
<proteinExistence type="predicted"/>
<organism evidence="3 4">
    <name type="scientific">Reticulomyxa filosa</name>
    <dbReference type="NCBI Taxonomy" id="46433"/>
    <lineage>
        <taxon>Eukaryota</taxon>
        <taxon>Sar</taxon>
        <taxon>Rhizaria</taxon>
        <taxon>Retaria</taxon>
        <taxon>Foraminifera</taxon>
        <taxon>Monothalamids</taxon>
        <taxon>Reticulomyxidae</taxon>
        <taxon>Reticulomyxa</taxon>
    </lineage>
</organism>
<feature type="region of interest" description="Disordered" evidence="1">
    <location>
        <begin position="59"/>
        <end position="90"/>
    </location>
</feature>
<sequence>GTLKISEMKTLTNKATINQESPDRYEGLQWTKDAASYFNESQTWLTGSTDNINELELYHAQSERTKEKEKDKDKNKENEKEKESGQFIKKLGQPHASSRLEIKKLLTPVQRESPLDEDSELSRFPHKYEHSQSTYSMSLPELPGDHQQDPTSCPFLLLLLLFVSFFLSFLVHFSNKSRMDSISIM</sequence>
<evidence type="ECO:0000256" key="2">
    <source>
        <dbReference type="SAM" id="Phobius"/>
    </source>
</evidence>
<protein>
    <submittedName>
        <fullName evidence="3">Uncharacterized protein</fullName>
    </submittedName>
</protein>
<evidence type="ECO:0000313" key="3">
    <source>
        <dbReference type="EMBL" id="ETO22825.1"/>
    </source>
</evidence>
<comment type="caution">
    <text evidence="3">The sequence shown here is derived from an EMBL/GenBank/DDBJ whole genome shotgun (WGS) entry which is preliminary data.</text>
</comment>
<feature type="compositionally biased region" description="Basic and acidic residues" evidence="1">
    <location>
        <begin position="61"/>
        <end position="84"/>
    </location>
</feature>
<dbReference type="AlphaFoldDB" id="X6N958"/>